<sequence>MPATSSLPVSRAGDWWATMNAIVRDLLYRSCSLFRRGVRHKENADLERPCAAPFLTILAF</sequence>
<protein>
    <submittedName>
        <fullName evidence="1">Uncharacterized protein</fullName>
    </submittedName>
</protein>
<organism evidence="1 2">
    <name type="scientific">Ficus carica</name>
    <name type="common">Common fig</name>
    <dbReference type="NCBI Taxonomy" id="3494"/>
    <lineage>
        <taxon>Eukaryota</taxon>
        <taxon>Viridiplantae</taxon>
        <taxon>Streptophyta</taxon>
        <taxon>Embryophyta</taxon>
        <taxon>Tracheophyta</taxon>
        <taxon>Spermatophyta</taxon>
        <taxon>Magnoliopsida</taxon>
        <taxon>eudicotyledons</taxon>
        <taxon>Gunneridae</taxon>
        <taxon>Pentapetalae</taxon>
        <taxon>rosids</taxon>
        <taxon>fabids</taxon>
        <taxon>Rosales</taxon>
        <taxon>Moraceae</taxon>
        <taxon>Ficeae</taxon>
        <taxon>Ficus</taxon>
    </lineage>
</organism>
<gene>
    <name evidence="1" type="ORF">TIFTF001_011836</name>
</gene>
<dbReference type="Gramene" id="FCD_00001825-RA">
    <property type="protein sequence ID" value="FCD_00001825-RA:cds"/>
    <property type="gene ID" value="FCD_00001825"/>
</dbReference>
<dbReference type="Proteomes" id="UP001187192">
    <property type="component" value="Unassembled WGS sequence"/>
</dbReference>
<evidence type="ECO:0000313" key="2">
    <source>
        <dbReference type="Proteomes" id="UP001187192"/>
    </source>
</evidence>
<name>A0AA87ZUW2_FICCA</name>
<proteinExistence type="predicted"/>
<reference evidence="1" key="1">
    <citation type="submission" date="2023-07" db="EMBL/GenBank/DDBJ databases">
        <title>draft genome sequence of fig (Ficus carica).</title>
        <authorList>
            <person name="Takahashi T."/>
            <person name="Nishimura K."/>
        </authorList>
    </citation>
    <scope>NUCLEOTIDE SEQUENCE</scope>
</reference>
<accession>A0AA87ZUW2</accession>
<comment type="caution">
    <text evidence="1">The sequence shown here is derived from an EMBL/GenBank/DDBJ whole genome shotgun (WGS) entry which is preliminary data.</text>
</comment>
<keyword evidence="2" id="KW-1185">Reference proteome</keyword>
<evidence type="ECO:0000313" key="1">
    <source>
        <dbReference type="EMBL" id="GMN42618.1"/>
    </source>
</evidence>
<dbReference type="EMBL" id="BTGU01000014">
    <property type="protein sequence ID" value="GMN42618.1"/>
    <property type="molecule type" value="Genomic_DNA"/>
</dbReference>
<dbReference type="AlphaFoldDB" id="A0AA87ZUW2"/>